<sequence>MSRTVTLSGNPVTLVGQEVKVGERAPDFTVLDKELKEVKLDDFKGKIKLISVTPSLDTPVCDLQARTFNERAAKLPEKVVTLNISMDLPFALARFCSTANINKIFVLSDHREASFGQNYGLLIKELRLLARAVLIIDQEDIIRYMEIVPEITHHPDYDKAFQELTKML</sequence>
<dbReference type="InterPro" id="IPR050455">
    <property type="entry name" value="Tpx_Peroxidase_subfamily"/>
</dbReference>
<accession>A0A832LW85</accession>
<dbReference type="AlphaFoldDB" id="A0A832LW85"/>
<keyword evidence="4" id="KW-1015">Disulfide bond</keyword>
<name>A0A832LW85_9BACT</name>
<keyword evidence="2 6" id="KW-0049">Antioxidant</keyword>
<dbReference type="PANTHER" id="PTHR43110:SF1">
    <property type="entry name" value="THIOL PEROXIDASE"/>
    <property type="match status" value="1"/>
</dbReference>
<keyword evidence="5 6" id="KW-0676">Redox-active center</keyword>
<evidence type="ECO:0000256" key="5">
    <source>
        <dbReference type="ARBA" id="ARBA00023284"/>
    </source>
</evidence>
<dbReference type="Pfam" id="PF08534">
    <property type="entry name" value="Redoxin"/>
    <property type="match status" value="1"/>
</dbReference>
<dbReference type="PROSITE" id="PS01265">
    <property type="entry name" value="TPX"/>
    <property type="match status" value="1"/>
</dbReference>
<dbReference type="HAMAP" id="MF_00269">
    <property type="entry name" value="Tpx"/>
    <property type="match status" value="1"/>
</dbReference>
<protein>
    <recommendedName>
        <fullName evidence="6">Thiol peroxidase</fullName>
        <shortName evidence="6">Tpx</shortName>
        <ecNumber evidence="6">1.11.1.24</ecNumber>
    </recommendedName>
    <alternativeName>
        <fullName evidence="6">Peroxiredoxin tpx</fullName>
        <shortName evidence="6">Prx</shortName>
    </alternativeName>
    <alternativeName>
        <fullName evidence="6">Thioredoxin peroxidase</fullName>
    </alternativeName>
    <alternativeName>
        <fullName evidence="6">Thioredoxin-dependent peroxiredoxin</fullName>
    </alternativeName>
</protein>
<feature type="domain" description="Thioredoxin" evidence="7">
    <location>
        <begin position="19"/>
        <end position="168"/>
    </location>
</feature>
<keyword evidence="1 6" id="KW-0575">Peroxidase</keyword>
<dbReference type="Gene3D" id="3.40.30.10">
    <property type="entry name" value="Glutaredoxin"/>
    <property type="match status" value="1"/>
</dbReference>
<evidence type="ECO:0000256" key="1">
    <source>
        <dbReference type="ARBA" id="ARBA00022559"/>
    </source>
</evidence>
<gene>
    <name evidence="6" type="primary">tpx</name>
    <name evidence="8" type="ORF">ENT73_03580</name>
</gene>
<evidence type="ECO:0000256" key="6">
    <source>
        <dbReference type="HAMAP-Rule" id="MF_00269"/>
    </source>
</evidence>
<dbReference type="InterPro" id="IPR002065">
    <property type="entry name" value="TPX"/>
</dbReference>
<evidence type="ECO:0000313" key="8">
    <source>
        <dbReference type="EMBL" id="HGV55149.1"/>
    </source>
</evidence>
<dbReference type="PROSITE" id="PS51352">
    <property type="entry name" value="THIOREDOXIN_2"/>
    <property type="match status" value="1"/>
</dbReference>
<comment type="caution">
    <text evidence="6">Lacks conserved residue(s) required for the propagation of feature annotation.</text>
</comment>
<proteinExistence type="inferred from homology"/>
<comment type="similarity">
    <text evidence="6">Belongs to the peroxiredoxin family. Tpx subfamily.</text>
</comment>
<comment type="subunit">
    <text evidence="6">Homodimer.</text>
</comment>
<dbReference type="EMBL" id="DSZU01000061">
    <property type="protein sequence ID" value="HGV55149.1"/>
    <property type="molecule type" value="Genomic_DNA"/>
</dbReference>
<dbReference type="InterPro" id="IPR036249">
    <property type="entry name" value="Thioredoxin-like_sf"/>
</dbReference>
<dbReference type="EC" id="1.11.1.24" evidence="6"/>
<comment type="catalytic activity">
    <reaction evidence="6">
        <text>a hydroperoxide + [thioredoxin]-dithiol = an alcohol + [thioredoxin]-disulfide + H2O</text>
        <dbReference type="Rhea" id="RHEA:62620"/>
        <dbReference type="Rhea" id="RHEA-COMP:10698"/>
        <dbReference type="Rhea" id="RHEA-COMP:10700"/>
        <dbReference type="ChEBI" id="CHEBI:15377"/>
        <dbReference type="ChEBI" id="CHEBI:29950"/>
        <dbReference type="ChEBI" id="CHEBI:30879"/>
        <dbReference type="ChEBI" id="CHEBI:35924"/>
        <dbReference type="ChEBI" id="CHEBI:50058"/>
        <dbReference type="EC" id="1.11.1.24"/>
    </reaction>
</comment>
<dbReference type="InterPro" id="IPR013766">
    <property type="entry name" value="Thioredoxin_domain"/>
</dbReference>
<dbReference type="PANTHER" id="PTHR43110">
    <property type="entry name" value="THIOL PEROXIDASE"/>
    <property type="match status" value="1"/>
</dbReference>
<dbReference type="CDD" id="cd03014">
    <property type="entry name" value="PRX_Atyp2cys"/>
    <property type="match status" value="1"/>
</dbReference>
<dbReference type="InterPro" id="IPR018219">
    <property type="entry name" value="Tpx_CS"/>
</dbReference>
<dbReference type="GO" id="GO:0008379">
    <property type="term" value="F:thioredoxin peroxidase activity"/>
    <property type="evidence" value="ECO:0007669"/>
    <property type="project" value="UniProtKB-UniRule"/>
</dbReference>
<dbReference type="SUPFAM" id="SSF52833">
    <property type="entry name" value="Thioredoxin-like"/>
    <property type="match status" value="1"/>
</dbReference>
<evidence type="ECO:0000256" key="3">
    <source>
        <dbReference type="ARBA" id="ARBA00023002"/>
    </source>
</evidence>
<evidence type="ECO:0000259" key="7">
    <source>
        <dbReference type="PROSITE" id="PS51352"/>
    </source>
</evidence>
<dbReference type="NCBIfam" id="NF001808">
    <property type="entry name" value="PRK00522.1"/>
    <property type="match status" value="1"/>
</dbReference>
<dbReference type="InterPro" id="IPR013740">
    <property type="entry name" value="Redoxin"/>
</dbReference>
<comment type="caution">
    <text evidence="8">The sequence shown here is derived from an EMBL/GenBank/DDBJ whole genome shotgun (WGS) entry which is preliminary data.</text>
</comment>
<evidence type="ECO:0000256" key="2">
    <source>
        <dbReference type="ARBA" id="ARBA00022862"/>
    </source>
</evidence>
<evidence type="ECO:0000256" key="4">
    <source>
        <dbReference type="ARBA" id="ARBA00023157"/>
    </source>
</evidence>
<keyword evidence="3 6" id="KW-0560">Oxidoreductase</keyword>
<comment type="function">
    <text evidence="6">Thiol-specific peroxidase that catalyzes the reduction of hydrogen peroxide and organic hydroperoxides to water and alcohols, respectively. Plays a role in cell protection against oxidative stress by detoxifying peroxides.</text>
</comment>
<feature type="active site" description="Cysteine sulfenic acid (-SOH) intermediate" evidence="6">
    <location>
        <position position="61"/>
    </location>
</feature>
<organism evidence="8">
    <name type="scientific">Caldimicrobium thiodismutans</name>
    <dbReference type="NCBI Taxonomy" id="1653476"/>
    <lineage>
        <taxon>Bacteria</taxon>
        <taxon>Pseudomonadati</taxon>
        <taxon>Thermodesulfobacteriota</taxon>
        <taxon>Thermodesulfobacteria</taxon>
        <taxon>Thermodesulfobacteriales</taxon>
        <taxon>Thermodesulfobacteriaceae</taxon>
        <taxon>Caldimicrobium</taxon>
    </lineage>
</organism>
<reference evidence="8" key="1">
    <citation type="journal article" date="2020" name="mSystems">
        <title>Genome- and Community-Level Interaction Insights into Carbon Utilization and Element Cycling Functions of Hydrothermarchaeota in Hydrothermal Sediment.</title>
        <authorList>
            <person name="Zhou Z."/>
            <person name="Liu Y."/>
            <person name="Xu W."/>
            <person name="Pan J."/>
            <person name="Luo Z.H."/>
            <person name="Li M."/>
        </authorList>
    </citation>
    <scope>NUCLEOTIDE SEQUENCE [LARGE SCALE GENOMIC DNA]</scope>
    <source>
        <strain evidence="8">SpSt-605</strain>
    </source>
</reference>